<protein>
    <submittedName>
        <fullName evidence="4">SEL1L family member 3</fullName>
    </submittedName>
</protein>
<dbReference type="SMART" id="SM00671">
    <property type="entry name" value="SEL1"/>
    <property type="match status" value="8"/>
</dbReference>
<dbReference type="SUPFAM" id="SSF81901">
    <property type="entry name" value="HCP-like"/>
    <property type="match status" value="3"/>
</dbReference>
<feature type="chain" id="PRO_5034480635" evidence="3">
    <location>
        <begin position="29"/>
        <end position="1106"/>
    </location>
</feature>
<dbReference type="Pfam" id="PF08238">
    <property type="entry name" value="Sel1"/>
    <property type="match status" value="8"/>
</dbReference>
<keyword evidence="2" id="KW-0812">Transmembrane</keyword>
<accession>A0A8B9TMA4</accession>
<proteinExistence type="predicted"/>
<dbReference type="AlphaFoldDB" id="A0A8B9TMA4"/>
<sequence>MEPAGLPRRVPPLLLLLLFLTNFMPSFGKETLRTTAVTPQFERNVDYADFIHLNILEKKVLNNSEVLVQYLCSKPCIVSLEAVASSEFRTGVPVYRRRWKDEKNLYISQTRQVHLKFPSIMVYRDDFIIRNSIMVHSVILYAWISHKPDSSYDVEQNESYQEAVAKNYTFLEAVPPFERPYKDHKVCLQWGADYLWMLQANKIPQCPHESDGVQILNFIYASSGEKTGIVKRFEQFENRELETVRQHQIDYPMFTVSIWLYLLHHCEKDLCGILYFIDPKEMYGTPAVFLSEEGCVHIQMHLIRGDDLAVKTSFSLPLKQWFRLDLSFKGGQIEVSSVGKNLRRQHHQSFIFREDFYYDDTAGYFVVGGSGYVNGIEAFFGPVKYYRLNVLDTEQISNPLYDKETAEQIEHYYERCMDIQEVVYEYKHIVRQGQLAQRNCYSENYYLEQLRKYGEKSRCDAFMWGKELREKYHTLFKMLQEMDFSAPDEDESDAVLEVGQRIFEKVAKDLSSADGLSKMGSSVPLLVDSSCCGYHKASYFLAVIFETGLGVPVDRTKGLLYSLVGAQGNERLAVMNLGYKHYQGINNYPIDLELSYAYYSNIAIKTSLDQHTIKGEQAFVETIRLMDDELLKAQTKENGDVFMWLKHEATRGNAAAQQRLAQMLFWGQQGVAKNPEAAIEWYAKGATETEDPVLIYDYAIVLFKGQGVKKNTKLALELMKKAAAKGLPQAVNGLGWYYHNFKRDYRKAAKHWLLAEELGNPDASYNLGVLYLDGIYPGVPSRNQTVAAHYFYKAAQGGHIEGTLRCSLYYITGNMEDFPRDPEKAVIWAKHIAEKNGYLGHVIRKALNAYLELSWHEALLHYVLAAETGIEVSQSNLAHLCEERPELARKYLATDCVWRYYNFSASQINAPSFAYLKMGDFYYYGYQNQSKDLELSVRMYAQAALEGDSQGFFNLALLIEEGNSIPSYILDHLEIDQALHSGNASLLQELYYRCWNHSNQESISPCSIALLYFYMRVFWNAILQSTLIYFMGTFLLSILIAFAVHYFQTLSASNSLGTRSEPSSDEPSSSGNSNEDATQPVQQNESTLSNDSAEQELNPQNPLVTS</sequence>
<dbReference type="InterPro" id="IPR011990">
    <property type="entry name" value="TPR-like_helical_dom_sf"/>
</dbReference>
<name>A0A8B9TMA4_ANAPL</name>
<dbReference type="Proteomes" id="UP000694400">
    <property type="component" value="Chromosome 4"/>
</dbReference>
<reference evidence="4" key="2">
    <citation type="submission" date="2025-08" db="UniProtKB">
        <authorList>
            <consortium name="Ensembl"/>
        </authorList>
    </citation>
    <scope>IDENTIFICATION</scope>
</reference>
<evidence type="ECO:0000313" key="4">
    <source>
        <dbReference type="Ensembl" id="ENSAPLP00020022653.1"/>
    </source>
</evidence>
<evidence type="ECO:0000313" key="5">
    <source>
        <dbReference type="Proteomes" id="UP000694400"/>
    </source>
</evidence>
<dbReference type="InterPro" id="IPR042756">
    <property type="entry name" value="Sel-1L3"/>
</dbReference>
<feature type="signal peptide" evidence="3">
    <location>
        <begin position="1"/>
        <end position="28"/>
    </location>
</feature>
<dbReference type="PANTHER" id="PTHR44444:SF1">
    <property type="entry name" value="PROTEIN SEL-1 HOMOLOG 3"/>
    <property type="match status" value="1"/>
</dbReference>
<keyword evidence="2" id="KW-0472">Membrane</keyword>
<evidence type="ECO:0000256" key="2">
    <source>
        <dbReference type="SAM" id="Phobius"/>
    </source>
</evidence>
<evidence type="ECO:0000256" key="1">
    <source>
        <dbReference type="SAM" id="MobiDB-lite"/>
    </source>
</evidence>
<feature type="compositionally biased region" description="Low complexity" evidence="1">
    <location>
        <begin position="1065"/>
        <end position="1076"/>
    </location>
</feature>
<dbReference type="Ensembl" id="ENSAPLT00020024467.1">
    <property type="protein sequence ID" value="ENSAPLP00020022653.1"/>
    <property type="gene ID" value="ENSAPLG00020015784.1"/>
</dbReference>
<evidence type="ECO:0000256" key="3">
    <source>
        <dbReference type="SAM" id="SignalP"/>
    </source>
</evidence>
<feature type="transmembrane region" description="Helical" evidence="2">
    <location>
        <begin position="1026"/>
        <end position="1047"/>
    </location>
</feature>
<reference evidence="4" key="1">
    <citation type="submission" date="2019-08" db="EMBL/GenBank/DDBJ databases">
        <title>Three high-quality genomes provides insights into domestication of ducks.</title>
        <authorList>
            <person name="Hou Z.C."/>
            <person name="Zhu F."/>
            <person name="Yin Z.T."/>
            <person name="Zhang F."/>
        </authorList>
    </citation>
    <scope>NUCLEOTIDE SEQUENCE [LARGE SCALE GENOMIC DNA]</scope>
</reference>
<dbReference type="Gene3D" id="1.25.40.10">
    <property type="entry name" value="Tetratricopeptide repeat domain"/>
    <property type="match status" value="4"/>
</dbReference>
<keyword evidence="3" id="KW-0732">Signal</keyword>
<feature type="compositionally biased region" description="Polar residues" evidence="1">
    <location>
        <begin position="1077"/>
        <end position="1106"/>
    </location>
</feature>
<reference evidence="4" key="3">
    <citation type="submission" date="2025-09" db="UniProtKB">
        <authorList>
            <consortium name="Ensembl"/>
        </authorList>
    </citation>
    <scope>IDENTIFICATION</scope>
</reference>
<feature type="region of interest" description="Disordered" evidence="1">
    <location>
        <begin position="1054"/>
        <end position="1106"/>
    </location>
</feature>
<dbReference type="InterPro" id="IPR006597">
    <property type="entry name" value="Sel1-like"/>
</dbReference>
<keyword evidence="2" id="KW-1133">Transmembrane helix</keyword>
<dbReference type="PANTHER" id="PTHR44444">
    <property type="entry name" value="PROTEIN SEL-1 HOMOLOG 3"/>
    <property type="match status" value="1"/>
</dbReference>
<organism evidence="4 5">
    <name type="scientific">Anas platyrhynchos</name>
    <name type="common">Mallard</name>
    <name type="synonym">Anas boschas</name>
    <dbReference type="NCBI Taxonomy" id="8839"/>
    <lineage>
        <taxon>Eukaryota</taxon>
        <taxon>Metazoa</taxon>
        <taxon>Chordata</taxon>
        <taxon>Craniata</taxon>
        <taxon>Vertebrata</taxon>
        <taxon>Euteleostomi</taxon>
        <taxon>Archelosauria</taxon>
        <taxon>Archosauria</taxon>
        <taxon>Dinosauria</taxon>
        <taxon>Saurischia</taxon>
        <taxon>Theropoda</taxon>
        <taxon>Coelurosauria</taxon>
        <taxon>Aves</taxon>
        <taxon>Neognathae</taxon>
        <taxon>Galloanserae</taxon>
        <taxon>Anseriformes</taxon>
        <taxon>Anatidae</taxon>
        <taxon>Anatinae</taxon>
        <taxon>Anas</taxon>
    </lineage>
</organism>